<dbReference type="Proteomes" id="UP000003915">
    <property type="component" value="Unassembled WGS sequence"/>
</dbReference>
<comment type="caution">
    <text evidence="1">The sequence shown here is derived from an EMBL/GenBank/DDBJ whole genome shotgun (WGS) entry which is preliminary data.</text>
</comment>
<gene>
    <name evidence="1" type="ORF">LTSEUGA_5442</name>
</gene>
<reference evidence="1 2" key="1">
    <citation type="journal article" date="2011" name="BMC Genomics">
        <title>Genome sequencing reveals diversification of virulence factor content and possible host adaptation in distinct subpopulations of Salmonella enterica.</title>
        <authorList>
            <person name="den Bakker H.C."/>
            <person name="Moreno Switt A.I."/>
            <person name="Govoni G."/>
            <person name="Cummings C.A."/>
            <person name="Ranieri M.L."/>
            <person name="Degoricija L."/>
            <person name="Hoelzer K."/>
            <person name="Rodriguez-Rivera L.D."/>
            <person name="Brown S."/>
            <person name="Bolchacova E."/>
            <person name="Furtado M.R."/>
            <person name="Wiedmann M."/>
        </authorList>
    </citation>
    <scope>NUCLEOTIDE SEQUENCE [LARGE SCALE GENOMIC DNA]</scope>
    <source>
        <strain evidence="1 2">R8-3404</strain>
    </source>
</reference>
<accession>A0A6C8GVA9</accession>
<organism evidence="1 2">
    <name type="scientific">Salmonella enterica subsp. enterica serovar Uganda str. R8-3404</name>
    <dbReference type="NCBI Taxonomy" id="913083"/>
    <lineage>
        <taxon>Bacteria</taxon>
        <taxon>Pseudomonadati</taxon>
        <taxon>Pseudomonadota</taxon>
        <taxon>Gammaproteobacteria</taxon>
        <taxon>Enterobacterales</taxon>
        <taxon>Enterobacteriaceae</taxon>
        <taxon>Salmonella</taxon>
    </lineage>
</organism>
<protein>
    <submittedName>
        <fullName evidence="1">Uncharacterized protein</fullName>
    </submittedName>
</protein>
<dbReference type="EMBL" id="AFCV01001359">
    <property type="protein sequence ID" value="EHC85656.1"/>
    <property type="molecule type" value="Genomic_DNA"/>
</dbReference>
<proteinExistence type="predicted"/>
<sequence length="40" mass="4645">MDDHVIFNANTAERLERFNFLPVEVLAERAFAPWALTAIR</sequence>
<name>A0A6C8GVA9_SALET</name>
<evidence type="ECO:0000313" key="1">
    <source>
        <dbReference type="EMBL" id="EHC85656.1"/>
    </source>
</evidence>
<evidence type="ECO:0000313" key="2">
    <source>
        <dbReference type="Proteomes" id="UP000003915"/>
    </source>
</evidence>
<dbReference type="AlphaFoldDB" id="A0A6C8GVA9"/>